<evidence type="ECO:0000313" key="2">
    <source>
        <dbReference type="Proteomes" id="UP001177021"/>
    </source>
</evidence>
<dbReference type="EMBL" id="CASHSV030000716">
    <property type="protein sequence ID" value="CAJ2674827.1"/>
    <property type="molecule type" value="Genomic_DNA"/>
</dbReference>
<keyword evidence="2" id="KW-1185">Reference proteome</keyword>
<comment type="caution">
    <text evidence="1">The sequence shown here is derived from an EMBL/GenBank/DDBJ whole genome shotgun (WGS) entry which is preliminary data.</text>
</comment>
<organism evidence="1 2">
    <name type="scientific">Trifolium pratense</name>
    <name type="common">Red clover</name>
    <dbReference type="NCBI Taxonomy" id="57577"/>
    <lineage>
        <taxon>Eukaryota</taxon>
        <taxon>Viridiplantae</taxon>
        <taxon>Streptophyta</taxon>
        <taxon>Embryophyta</taxon>
        <taxon>Tracheophyta</taxon>
        <taxon>Spermatophyta</taxon>
        <taxon>Magnoliopsida</taxon>
        <taxon>eudicotyledons</taxon>
        <taxon>Gunneridae</taxon>
        <taxon>Pentapetalae</taxon>
        <taxon>rosids</taxon>
        <taxon>fabids</taxon>
        <taxon>Fabales</taxon>
        <taxon>Fabaceae</taxon>
        <taxon>Papilionoideae</taxon>
        <taxon>50 kb inversion clade</taxon>
        <taxon>NPAAA clade</taxon>
        <taxon>Hologalegina</taxon>
        <taxon>IRL clade</taxon>
        <taxon>Trifolieae</taxon>
        <taxon>Trifolium</taxon>
    </lineage>
</organism>
<gene>
    <name evidence="1" type="ORF">MILVUS5_LOCUS37991</name>
</gene>
<evidence type="ECO:0000313" key="1">
    <source>
        <dbReference type="EMBL" id="CAJ2674827.1"/>
    </source>
</evidence>
<protein>
    <submittedName>
        <fullName evidence="1">Uncharacterized protein</fullName>
    </submittedName>
</protein>
<accession>A0ACB0LZ00</accession>
<dbReference type="Proteomes" id="UP001177021">
    <property type="component" value="Unassembled WGS sequence"/>
</dbReference>
<sequence>MFVAIDLPISFVENKAFQKFLQVLQPKFSVSTLLRTTLANDILNLWDAERTKLQSFLAQHCGRVCLSIDTWTSCQDQNYMCLTAQFIDNHWKLHKKILNFLPTIDCSMEYMVSTIKRCLNDWGLSSVFSLTVDNVSPYDSEFRCLKKMLMSRNALVLKGDYIHMHSCAHILNMIVKEGLHNNDDSFLRISDAVQYIKSSPIYSAFDACAEQEKIERKGYVYLDVETEWNISFEMLEAALYHRYAFEKLELQDKKYVRQLKKGKGKRAPTREDWNFACVILPILEIFRVTILHISNISNVTSNIYIYMLEVFRIGKMISQLCHSNDLSEQLIATKIRKNFVEQFDQHSDRHWERHDALNMLLLIALVFDPRYKVGYINWMINQIFDSVAAAKLKEKLESCLKSLFEEYNGEELKNDSKKAKLDEDGKNDPYSWNEFRQSHKSSFKSELNKYLEEDIETSVELDVLNWWKLNSSRFPVLANIAREVLAMPVSTLTSECAFGTNAKVLDSFCSSLSFELMQALVCTQDWKHGKPFSLLFNEDLQKLKQEMVSQLNVGCSNFVTPDD</sequence>
<name>A0ACB0LZ00_TRIPR</name>
<proteinExistence type="predicted"/>
<reference evidence="1" key="1">
    <citation type="submission" date="2023-10" db="EMBL/GenBank/DDBJ databases">
        <authorList>
            <person name="Rodriguez Cubillos JULIANA M."/>
            <person name="De Vega J."/>
        </authorList>
    </citation>
    <scope>NUCLEOTIDE SEQUENCE</scope>
</reference>